<name>A0A9D3ZRK0_9ROSI</name>
<evidence type="ECO:0000313" key="2">
    <source>
        <dbReference type="Proteomes" id="UP000828251"/>
    </source>
</evidence>
<dbReference type="EMBL" id="JAIQCV010000010">
    <property type="protein sequence ID" value="KAH1057457.1"/>
    <property type="molecule type" value="Genomic_DNA"/>
</dbReference>
<protein>
    <recommendedName>
        <fullName evidence="3">RNase H type-1 domain-containing protein</fullName>
    </recommendedName>
</protein>
<organism evidence="1 2">
    <name type="scientific">Gossypium stocksii</name>
    <dbReference type="NCBI Taxonomy" id="47602"/>
    <lineage>
        <taxon>Eukaryota</taxon>
        <taxon>Viridiplantae</taxon>
        <taxon>Streptophyta</taxon>
        <taxon>Embryophyta</taxon>
        <taxon>Tracheophyta</taxon>
        <taxon>Spermatophyta</taxon>
        <taxon>Magnoliopsida</taxon>
        <taxon>eudicotyledons</taxon>
        <taxon>Gunneridae</taxon>
        <taxon>Pentapetalae</taxon>
        <taxon>rosids</taxon>
        <taxon>malvids</taxon>
        <taxon>Malvales</taxon>
        <taxon>Malvaceae</taxon>
        <taxon>Malvoideae</taxon>
        <taxon>Gossypium</taxon>
    </lineage>
</organism>
<dbReference type="OrthoDB" id="979162at2759"/>
<comment type="caution">
    <text evidence="1">The sequence shown here is derived from an EMBL/GenBank/DDBJ whole genome shotgun (WGS) entry which is preliminary data.</text>
</comment>
<gene>
    <name evidence="1" type="ORF">J1N35_035522</name>
</gene>
<evidence type="ECO:0008006" key="3">
    <source>
        <dbReference type="Google" id="ProtNLM"/>
    </source>
</evidence>
<proteinExistence type="predicted"/>
<evidence type="ECO:0000313" key="1">
    <source>
        <dbReference type="EMBL" id="KAH1057457.1"/>
    </source>
</evidence>
<keyword evidence="2" id="KW-1185">Reference proteome</keyword>
<accession>A0A9D3ZRK0</accession>
<dbReference type="Proteomes" id="UP000828251">
    <property type="component" value="Unassembled WGS sequence"/>
</dbReference>
<sequence length="104" mass="11809">MDGSSLDNPGRIGADVLIRDHHNGNWVIDAYRQIRRAASVEVELWALREIEADATPVLYFMQSSTNQNILLSHLVDECRTPFYSMSSSCSEHIFRKGNKCVQIL</sequence>
<reference evidence="1 2" key="1">
    <citation type="journal article" date="2021" name="Plant Biotechnol. J.">
        <title>Multi-omics assisted identification of the key and species-specific regulatory components of drought-tolerant mechanisms in Gossypium stocksii.</title>
        <authorList>
            <person name="Yu D."/>
            <person name="Ke L."/>
            <person name="Zhang D."/>
            <person name="Wu Y."/>
            <person name="Sun Y."/>
            <person name="Mei J."/>
            <person name="Sun J."/>
            <person name="Sun Y."/>
        </authorList>
    </citation>
    <scope>NUCLEOTIDE SEQUENCE [LARGE SCALE GENOMIC DNA]</scope>
    <source>
        <strain evidence="2">cv. E1</strain>
        <tissue evidence="1">Leaf</tissue>
    </source>
</reference>
<dbReference type="AlphaFoldDB" id="A0A9D3ZRK0"/>